<evidence type="ECO:0000256" key="4">
    <source>
        <dbReference type="SAM" id="MobiDB-lite"/>
    </source>
</evidence>
<keyword evidence="3" id="KW-0804">Transcription</keyword>
<dbReference type="AlphaFoldDB" id="A0A561BAV0"/>
<dbReference type="SUPFAM" id="SSF46689">
    <property type="entry name" value="Homeodomain-like"/>
    <property type="match status" value="2"/>
</dbReference>
<dbReference type="InterPro" id="IPR009057">
    <property type="entry name" value="Homeodomain-like_sf"/>
</dbReference>
<dbReference type="Pfam" id="PF14525">
    <property type="entry name" value="AraC_binding_2"/>
    <property type="match status" value="1"/>
</dbReference>
<name>A0A561BAV0_9BURK</name>
<evidence type="ECO:0000256" key="2">
    <source>
        <dbReference type="ARBA" id="ARBA00023125"/>
    </source>
</evidence>
<dbReference type="EMBL" id="VIVL01000014">
    <property type="protein sequence ID" value="TWD75967.1"/>
    <property type="molecule type" value="Genomic_DNA"/>
</dbReference>
<dbReference type="PANTHER" id="PTHR46796">
    <property type="entry name" value="HTH-TYPE TRANSCRIPTIONAL ACTIVATOR RHAS-RELATED"/>
    <property type="match status" value="1"/>
</dbReference>
<dbReference type="OrthoDB" id="185346at2"/>
<dbReference type="InterPro" id="IPR018062">
    <property type="entry name" value="HTH_AraC-typ_CS"/>
</dbReference>
<dbReference type="RefSeq" id="WP_093300000.1">
    <property type="nucleotide sequence ID" value="NZ_VIVL01000014.1"/>
</dbReference>
<feature type="region of interest" description="Disordered" evidence="4">
    <location>
        <begin position="227"/>
        <end position="248"/>
    </location>
</feature>
<dbReference type="InterPro" id="IPR018060">
    <property type="entry name" value="HTH_AraC"/>
</dbReference>
<proteinExistence type="predicted"/>
<accession>A0A561BAV0</accession>
<dbReference type="Pfam" id="PF12833">
    <property type="entry name" value="HTH_18"/>
    <property type="match status" value="1"/>
</dbReference>
<evidence type="ECO:0000259" key="5">
    <source>
        <dbReference type="PROSITE" id="PS01124"/>
    </source>
</evidence>
<dbReference type="SMART" id="SM00342">
    <property type="entry name" value="HTH_ARAC"/>
    <property type="match status" value="1"/>
</dbReference>
<dbReference type="InterPro" id="IPR050204">
    <property type="entry name" value="AraC_XylS_family_regulators"/>
</dbReference>
<evidence type="ECO:0000256" key="3">
    <source>
        <dbReference type="ARBA" id="ARBA00023163"/>
    </source>
</evidence>
<dbReference type="Proteomes" id="UP000319722">
    <property type="component" value="Unassembled WGS sequence"/>
</dbReference>
<evidence type="ECO:0000313" key="7">
    <source>
        <dbReference type="Proteomes" id="UP000319722"/>
    </source>
</evidence>
<evidence type="ECO:0000256" key="1">
    <source>
        <dbReference type="ARBA" id="ARBA00023015"/>
    </source>
</evidence>
<evidence type="ECO:0000313" key="6">
    <source>
        <dbReference type="EMBL" id="TWD75967.1"/>
    </source>
</evidence>
<feature type="domain" description="HTH araC/xylS-type" evidence="5">
    <location>
        <begin position="252"/>
        <end position="351"/>
    </location>
</feature>
<dbReference type="GO" id="GO:0003700">
    <property type="term" value="F:DNA-binding transcription factor activity"/>
    <property type="evidence" value="ECO:0007669"/>
    <property type="project" value="InterPro"/>
</dbReference>
<dbReference type="PROSITE" id="PS00041">
    <property type="entry name" value="HTH_ARAC_FAMILY_1"/>
    <property type="match status" value="1"/>
</dbReference>
<organism evidence="6 7">
    <name type="scientific">Variovorax beijingensis</name>
    <dbReference type="NCBI Taxonomy" id="2496117"/>
    <lineage>
        <taxon>Bacteria</taxon>
        <taxon>Pseudomonadati</taxon>
        <taxon>Pseudomonadota</taxon>
        <taxon>Betaproteobacteria</taxon>
        <taxon>Burkholderiales</taxon>
        <taxon>Comamonadaceae</taxon>
        <taxon>Variovorax</taxon>
    </lineage>
</organism>
<comment type="caution">
    <text evidence="6">The sequence shown here is derived from an EMBL/GenBank/DDBJ whole genome shotgun (WGS) entry which is preliminary data.</text>
</comment>
<dbReference type="GO" id="GO:0043565">
    <property type="term" value="F:sequence-specific DNA binding"/>
    <property type="evidence" value="ECO:0007669"/>
    <property type="project" value="InterPro"/>
</dbReference>
<sequence length="354" mass="38782">MTLAFAPAPTGLASARSPAQLDLTPLYERCVFRSAVRSRFHQSLRDSLNDHEVQWGAGDADAVMWSAATPRLQLMVLRYGSEVEIRPRPFEDFGLMQMPLRGSMQVESAGGRHDVGPGQVAVLSSRDPLTLRWSESCEQIIVRMPHSLLRSGASSIRSPGRAPDGQQVFVLESEAARQWGALLQSLLNTLPASDAADSAASPLRDPAWIHHLEDGMALFTTLHMRQRAREGATTEPGPAAPGASGGSSARLQAAERWVRTRLCAPLALEDLARAAGVSSRTFYMDCMRQLGVGPMAWLRDLRLDSARRQLLADPGRNITDVAIDCGFGHLGRFSAYYQRRFGELPRDTVARALR</sequence>
<dbReference type="PROSITE" id="PS01124">
    <property type="entry name" value="HTH_ARAC_FAMILY_2"/>
    <property type="match status" value="1"/>
</dbReference>
<protein>
    <submittedName>
        <fullName evidence="6">Helix-turn-helix protein</fullName>
    </submittedName>
</protein>
<dbReference type="PANTHER" id="PTHR46796:SF6">
    <property type="entry name" value="ARAC SUBFAMILY"/>
    <property type="match status" value="1"/>
</dbReference>
<reference evidence="6 7" key="1">
    <citation type="submission" date="2019-06" db="EMBL/GenBank/DDBJ databases">
        <title>Sorghum-associated microbial communities from plants grown in Nebraska, USA.</title>
        <authorList>
            <person name="Schachtman D."/>
        </authorList>
    </citation>
    <scope>NUCLEOTIDE SEQUENCE [LARGE SCALE GENOMIC DNA]</scope>
    <source>
        <strain evidence="6 7">T529</strain>
    </source>
</reference>
<keyword evidence="2" id="KW-0238">DNA-binding</keyword>
<feature type="compositionally biased region" description="Low complexity" evidence="4">
    <location>
        <begin position="233"/>
        <end position="248"/>
    </location>
</feature>
<gene>
    <name evidence="6" type="ORF">FB547_11438</name>
</gene>
<dbReference type="Gene3D" id="1.10.10.60">
    <property type="entry name" value="Homeodomain-like"/>
    <property type="match status" value="1"/>
</dbReference>
<keyword evidence="1" id="KW-0805">Transcription regulation</keyword>
<dbReference type="InterPro" id="IPR035418">
    <property type="entry name" value="AraC-bd_2"/>
</dbReference>